<comment type="caution">
    <text evidence="2">The sequence shown here is derived from an EMBL/GenBank/DDBJ whole genome shotgun (WGS) entry which is preliminary data.</text>
</comment>
<gene>
    <name evidence="2" type="ORF">GRX66_06830</name>
</gene>
<feature type="region of interest" description="Disordered" evidence="1">
    <location>
        <begin position="1"/>
        <end position="37"/>
    </location>
</feature>
<reference evidence="2 3" key="1">
    <citation type="submission" date="2019-12" db="EMBL/GenBank/DDBJ databases">
        <title>Isolation and characterization of three novel carbon monoxide-oxidizing members of Halobacteria from salione crusts and soils.</title>
        <authorList>
            <person name="Myers M.R."/>
            <person name="King G.M."/>
        </authorList>
    </citation>
    <scope>NUCLEOTIDE SEQUENCE [LARGE SCALE GENOMIC DNA]</scope>
    <source>
        <strain evidence="2 3">PCN9</strain>
    </source>
</reference>
<evidence type="ECO:0000256" key="1">
    <source>
        <dbReference type="SAM" id="MobiDB-lite"/>
    </source>
</evidence>
<keyword evidence="3" id="KW-1185">Reference proteome</keyword>
<proteinExistence type="predicted"/>
<evidence type="ECO:0000313" key="2">
    <source>
        <dbReference type="EMBL" id="MXR20332.1"/>
    </source>
</evidence>
<dbReference type="EMBL" id="WUUU01000037">
    <property type="protein sequence ID" value="MXR20332.1"/>
    <property type="molecule type" value="Genomic_DNA"/>
</dbReference>
<sequence length="211" mass="23596">MKEHNDSGQELSAAQHDENDDGCPECGAPIRSVTRRGPSEVVIAPCGHNVAGTLARDFPRASERTNGDETATIRADGGTVARGYEQTSPEELPSEYRVETDDGDIVSIGRYRERTGNKYDVEARDEQRTRMREAVAAIRAADHDDVQSVEFRDPDGGPEFHVELRLVDDCKTTFRVASLLRKHDLRIYGVDIYDGHLAAWIHEEGWAEWSE</sequence>
<dbReference type="RefSeq" id="WP_159525882.1">
    <property type="nucleotide sequence ID" value="NZ_WUUU01000037.1"/>
</dbReference>
<dbReference type="Proteomes" id="UP000471521">
    <property type="component" value="Unassembled WGS sequence"/>
</dbReference>
<organism evidence="2 3">
    <name type="scientific">Halobacterium bonnevillei</name>
    <dbReference type="NCBI Taxonomy" id="2692200"/>
    <lineage>
        <taxon>Archaea</taxon>
        <taxon>Methanobacteriati</taxon>
        <taxon>Methanobacteriota</taxon>
        <taxon>Stenosarchaea group</taxon>
        <taxon>Halobacteria</taxon>
        <taxon>Halobacteriales</taxon>
        <taxon>Halobacteriaceae</taxon>
        <taxon>Halobacterium</taxon>
    </lineage>
</organism>
<feature type="region of interest" description="Disordered" evidence="1">
    <location>
        <begin position="59"/>
        <end position="89"/>
    </location>
</feature>
<accession>A0A6B0SMX9</accession>
<evidence type="ECO:0000313" key="3">
    <source>
        <dbReference type="Proteomes" id="UP000471521"/>
    </source>
</evidence>
<dbReference type="AlphaFoldDB" id="A0A6B0SMX9"/>
<name>A0A6B0SMX9_9EURY</name>
<protein>
    <submittedName>
        <fullName evidence="2">Uncharacterized protein</fullName>
    </submittedName>
</protein>